<evidence type="ECO:0000256" key="6">
    <source>
        <dbReference type="ARBA" id="ARBA00023136"/>
    </source>
</evidence>
<keyword evidence="5 8" id="KW-0406">Ion transport</keyword>
<dbReference type="SUPFAM" id="SSF160527">
    <property type="entry name" value="V-type ATPase subunit E-like"/>
    <property type="match status" value="1"/>
</dbReference>
<accession>A0AAQ4CNL4</accession>
<dbReference type="Proteomes" id="UP001319921">
    <property type="component" value="Chromosome"/>
</dbReference>
<dbReference type="GO" id="GO:0046933">
    <property type="term" value="F:proton-transporting ATP synthase activity, rotational mechanism"/>
    <property type="evidence" value="ECO:0007669"/>
    <property type="project" value="UniProtKB-UniRule"/>
</dbReference>
<comment type="subunit">
    <text evidence="8">Has multiple subunits with at least A(3), B(3), C, D, E, F, H, I and proteolipid K(x).</text>
</comment>
<dbReference type="Gene3D" id="3.30.2320.30">
    <property type="entry name" value="ATP synthase, E subunit, C-terminal"/>
    <property type="match status" value="1"/>
</dbReference>
<evidence type="ECO:0000256" key="4">
    <source>
        <dbReference type="ARBA" id="ARBA00022781"/>
    </source>
</evidence>
<feature type="coiled-coil region" evidence="9">
    <location>
        <begin position="49"/>
        <end position="79"/>
    </location>
</feature>
<dbReference type="RefSeq" id="WP_229571396.1">
    <property type="nucleotide sequence ID" value="NZ_AP025226.1"/>
</dbReference>
<dbReference type="GO" id="GO:0042777">
    <property type="term" value="P:proton motive force-driven plasma membrane ATP synthesis"/>
    <property type="evidence" value="ECO:0007669"/>
    <property type="project" value="UniProtKB-UniRule"/>
</dbReference>
<organism evidence="10 11">
    <name type="scientific">Saccharolobus caldissimus</name>
    <dbReference type="NCBI Taxonomy" id="1702097"/>
    <lineage>
        <taxon>Archaea</taxon>
        <taxon>Thermoproteota</taxon>
        <taxon>Thermoprotei</taxon>
        <taxon>Sulfolobales</taxon>
        <taxon>Sulfolobaceae</taxon>
        <taxon>Saccharolobus</taxon>
    </lineage>
</organism>
<keyword evidence="4 8" id="KW-0375">Hydrogen ion transport</keyword>
<evidence type="ECO:0000313" key="10">
    <source>
        <dbReference type="EMBL" id="BDB97395.1"/>
    </source>
</evidence>
<dbReference type="InterPro" id="IPR002842">
    <property type="entry name" value="ATPase_V1_Esu"/>
</dbReference>
<evidence type="ECO:0000256" key="2">
    <source>
        <dbReference type="ARBA" id="ARBA00022448"/>
    </source>
</evidence>
<dbReference type="GO" id="GO:0005886">
    <property type="term" value="C:plasma membrane"/>
    <property type="evidence" value="ECO:0007669"/>
    <property type="project" value="UniProtKB-SubCell"/>
</dbReference>
<protein>
    <recommendedName>
        <fullName evidence="8">A-type ATP synthase subunit E</fullName>
    </recommendedName>
</protein>
<evidence type="ECO:0000256" key="3">
    <source>
        <dbReference type="ARBA" id="ARBA00022475"/>
    </source>
</evidence>
<proteinExistence type="inferred from homology"/>
<evidence type="ECO:0000256" key="8">
    <source>
        <dbReference type="HAMAP-Rule" id="MF_00311"/>
    </source>
</evidence>
<gene>
    <name evidence="8" type="primary">atpE</name>
    <name evidence="10" type="ORF">SACC_04120</name>
</gene>
<dbReference type="GO" id="GO:0005524">
    <property type="term" value="F:ATP binding"/>
    <property type="evidence" value="ECO:0007669"/>
    <property type="project" value="UniProtKB-UniRule"/>
</dbReference>
<comment type="function">
    <text evidence="8">Component of the A-type ATP synthase that produces ATP from ADP in the presence of a proton gradient across the membrane.</text>
</comment>
<dbReference type="InterPro" id="IPR038495">
    <property type="entry name" value="ATPase_E_C"/>
</dbReference>
<dbReference type="GO" id="GO:0033178">
    <property type="term" value="C:proton-transporting two-sector ATPase complex, catalytic domain"/>
    <property type="evidence" value="ECO:0007669"/>
    <property type="project" value="InterPro"/>
</dbReference>
<evidence type="ECO:0000256" key="5">
    <source>
        <dbReference type="ARBA" id="ARBA00023065"/>
    </source>
</evidence>
<dbReference type="HAMAP" id="MF_00311">
    <property type="entry name" value="ATP_synth_E_arch"/>
    <property type="match status" value="1"/>
</dbReference>
<keyword evidence="2 8" id="KW-0813">Transport</keyword>
<evidence type="ECO:0000313" key="11">
    <source>
        <dbReference type="Proteomes" id="UP001319921"/>
    </source>
</evidence>
<keyword evidence="6 8" id="KW-0472">Membrane</keyword>
<evidence type="ECO:0000256" key="9">
    <source>
        <dbReference type="SAM" id="Coils"/>
    </source>
</evidence>
<comment type="subcellular location">
    <subcellularLocation>
        <location evidence="8">Cell membrane</location>
        <topology evidence="8">Peripheral membrane protein</topology>
    </subcellularLocation>
</comment>
<sequence>MEFEQLLDLSLNKIREEIEGELKKGLNESLRILEDGYNKVLENYTQRIRELIAKTKEEIEGEKARLEVENKRIILAEKEYWINKVYEEILNKTKDIIKTNEYKEAIKNILAREIKEENEKVLIYCSEDDKLFIEKLLGKNGNVSVKVDEKLIGGIRIYYESSGLTKDFSLKLILDQVFDSMRGRISDILFGGV</sequence>
<keyword evidence="11" id="KW-1185">Reference proteome</keyword>
<evidence type="ECO:0000256" key="1">
    <source>
        <dbReference type="ARBA" id="ARBA00005901"/>
    </source>
</evidence>
<name>A0AAQ4CNL4_9CREN</name>
<dbReference type="EMBL" id="AP025226">
    <property type="protein sequence ID" value="BDB97395.1"/>
    <property type="molecule type" value="Genomic_DNA"/>
</dbReference>
<reference evidence="10 11" key="1">
    <citation type="journal article" date="2022" name="Microbiol. Resour. Announc.">
        <title>Complete Genome Sequence of the Hyperthermophilic and Acidophilic Archaeon Saccharolobus caldissimus Strain HS-3T.</title>
        <authorList>
            <person name="Sakai H.D."/>
            <person name="Kurosawa N."/>
        </authorList>
    </citation>
    <scope>NUCLEOTIDE SEQUENCE [LARGE SCALE GENOMIC DNA]</scope>
    <source>
        <strain evidence="10 11">JCM32116</strain>
    </source>
</reference>
<keyword evidence="9" id="KW-0175">Coiled coil</keyword>
<dbReference type="GeneID" id="68865140"/>
<dbReference type="AlphaFoldDB" id="A0AAQ4CNL4"/>
<dbReference type="KEGG" id="scas:SACC_04120"/>
<dbReference type="GO" id="GO:0046961">
    <property type="term" value="F:proton-transporting ATPase activity, rotational mechanism"/>
    <property type="evidence" value="ECO:0007669"/>
    <property type="project" value="InterPro"/>
</dbReference>
<evidence type="ECO:0000256" key="7">
    <source>
        <dbReference type="ARBA" id="ARBA00023310"/>
    </source>
</evidence>
<comment type="similarity">
    <text evidence="1 8">Belongs to the V-ATPase E subunit family.</text>
</comment>
<keyword evidence="3 8" id="KW-1003">Cell membrane</keyword>
<keyword evidence="7 8" id="KW-0066">ATP synthesis</keyword>